<feature type="transmembrane region" description="Helical" evidence="1">
    <location>
        <begin position="196"/>
        <end position="221"/>
    </location>
</feature>
<feature type="transmembrane region" description="Helical" evidence="1">
    <location>
        <begin position="94"/>
        <end position="118"/>
    </location>
</feature>
<reference evidence="2 3" key="1">
    <citation type="submission" date="2018-09" db="EMBL/GenBank/DDBJ databases">
        <title>Rhizobium sp. MAE2-X.</title>
        <authorList>
            <person name="Lee Y."/>
            <person name="Jeon C.O."/>
        </authorList>
    </citation>
    <scope>NUCLEOTIDE SEQUENCE [LARGE SCALE GENOMIC DNA]</scope>
    <source>
        <strain evidence="2 3">MAE2-X</strain>
    </source>
</reference>
<dbReference type="Proteomes" id="UP000596351">
    <property type="component" value="Chromosome"/>
</dbReference>
<sequence>MDFMRLLKSLEELLYEILSWLVFYPLTFWRAVTQPLSMMRYADDELEDRPEDQYDDTISPPLFLLITLLLSQALSTAFPSVATSADALALTHSFSNLLIVRGVVFGMFPMVMAVTLILHKGQILTRSTLRPPFFSQCYVAAPFVFLVGLSVDCLLIPADRGLPYAAAIFLGAVVWYGQAEIRWFQRDLGVGGIRATGMFLLAFSVAVTAALALAVGVALLLPRWTAPG</sequence>
<keyword evidence="1" id="KW-0472">Membrane</keyword>
<keyword evidence="3" id="KW-1185">Reference proteome</keyword>
<protein>
    <submittedName>
        <fullName evidence="2">Permease</fullName>
    </submittedName>
</protein>
<feature type="transmembrane region" description="Helical" evidence="1">
    <location>
        <begin position="138"/>
        <end position="158"/>
    </location>
</feature>
<evidence type="ECO:0000313" key="3">
    <source>
        <dbReference type="Proteomes" id="UP000596351"/>
    </source>
</evidence>
<feature type="transmembrane region" description="Helical" evidence="1">
    <location>
        <begin position="13"/>
        <end position="32"/>
    </location>
</feature>
<keyword evidence="1" id="KW-0812">Transmembrane</keyword>
<evidence type="ECO:0000256" key="1">
    <source>
        <dbReference type="SAM" id="Phobius"/>
    </source>
</evidence>
<feature type="transmembrane region" description="Helical" evidence="1">
    <location>
        <begin position="62"/>
        <end position="82"/>
    </location>
</feature>
<proteinExistence type="predicted"/>
<evidence type="ECO:0000313" key="2">
    <source>
        <dbReference type="EMBL" id="QRF52374.1"/>
    </source>
</evidence>
<feature type="transmembrane region" description="Helical" evidence="1">
    <location>
        <begin position="164"/>
        <end position="184"/>
    </location>
</feature>
<accession>A0ABX7EW75</accession>
<dbReference type="EMBL" id="CP032405">
    <property type="protein sequence ID" value="QRF52374.1"/>
    <property type="molecule type" value="Genomic_DNA"/>
</dbReference>
<gene>
    <name evidence="2" type="ORF">D4A92_13480</name>
</gene>
<keyword evidence="1" id="KW-1133">Transmembrane helix</keyword>
<name>A0ABX7EW75_9HYPH</name>
<organism evidence="2 3">
    <name type="scientific">Rhizobium rosettiformans</name>
    <dbReference type="NCBI Taxonomy" id="1368430"/>
    <lineage>
        <taxon>Bacteria</taxon>
        <taxon>Pseudomonadati</taxon>
        <taxon>Pseudomonadota</taxon>
        <taxon>Alphaproteobacteria</taxon>
        <taxon>Hyphomicrobiales</taxon>
        <taxon>Rhizobiaceae</taxon>
        <taxon>Rhizobium/Agrobacterium group</taxon>
        <taxon>Rhizobium</taxon>
    </lineage>
</organism>
<dbReference type="RefSeq" id="WP_203014011.1">
    <property type="nucleotide sequence ID" value="NZ_CP032405.1"/>
</dbReference>